<dbReference type="Proteomes" id="UP000782843">
    <property type="component" value="Unassembled WGS sequence"/>
</dbReference>
<feature type="transmembrane region" description="Helical" evidence="1">
    <location>
        <begin position="16"/>
        <end position="35"/>
    </location>
</feature>
<evidence type="ECO:0000313" key="3">
    <source>
        <dbReference type="Proteomes" id="UP000782843"/>
    </source>
</evidence>
<keyword evidence="1" id="KW-0812">Transmembrane</keyword>
<sequence length="68" mass="7453">MIGKQMIEERKPKKSSLVLSVLFILATVLIAFVIVSQNTGLDMRSDAGGLGNQIIDKILNKKNIETLP</sequence>
<dbReference type="AlphaFoldDB" id="A0A955L2S8"/>
<gene>
    <name evidence="2" type="ORF">KC660_00460</name>
</gene>
<evidence type="ECO:0000313" key="2">
    <source>
        <dbReference type="EMBL" id="MCA9381865.1"/>
    </source>
</evidence>
<name>A0A955L2S8_9BACT</name>
<dbReference type="EMBL" id="JAGQLG010000016">
    <property type="protein sequence ID" value="MCA9381865.1"/>
    <property type="molecule type" value="Genomic_DNA"/>
</dbReference>
<keyword evidence="1" id="KW-1133">Transmembrane helix</keyword>
<protein>
    <submittedName>
        <fullName evidence="2">Uncharacterized protein</fullName>
    </submittedName>
</protein>
<keyword evidence="1" id="KW-0472">Membrane</keyword>
<proteinExistence type="predicted"/>
<accession>A0A955L2S8</accession>
<comment type="caution">
    <text evidence="2">The sequence shown here is derived from an EMBL/GenBank/DDBJ whole genome shotgun (WGS) entry which is preliminary data.</text>
</comment>
<evidence type="ECO:0000256" key="1">
    <source>
        <dbReference type="SAM" id="Phobius"/>
    </source>
</evidence>
<reference evidence="2" key="1">
    <citation type="submission" date="2020-04" db="EMBL/GenBank/DDBJ databases">
        <authorList>
            <person name="Zhang T."/>
        </authorList>
    </citation>
    <scope>NUCLEOTIDE SEQUENCE</scope>
    <source>
        <strain evidence="2">HKST-UBA10</strain>
    </source>
</reference>
<reference evidence="2" key="2">
    <citation type="journal article" date="2021" name="Microbiome">
        <title>Successional dynamics and alternative stable states in a saline activated sludge microbial community over 9 years.</title>
        <authorList>
            <person name="Wang Y."/>
            <person name="Ye J."/>
            <person name="Ju F."/>
            <person name="Liu L."/>
            <person name="Boyd J.A."/>
            <person name="Deng Y."/>
            <person name="Parks D.H."/>
            <person name="Jiang X."/>
            <person name="Yin X."/>
            <person name="Woodcroft B.J."/>
            <person name="Tyson G.W."/>
            <person name="Hugenholtz P."/>
            <person name="Polz M.F."/>
            <person name="Zhang T."/>
        </authorList>
    </citation>
    <scope>NUCLEOTIDE SEQUENCE</scope>
    <source>
        <strain evidence="2">HKST-UBA10</strain>
    </source>
</reference>
<organism evidence="2 3">
    <name type="scientific">Candidatus Dojkabacteria bacterium</name>
    <dbReference type="NCBI Taxonomy" id="2099670"/>
    <lineage>
        <taxon>Bacteria</taxon>
        <taxon>Candidatus Dojkabacteria</taxon>
    </lineage>
</organism>